<feature type="compositionally biased region" description="Low complexity" evidence="1">
    <location>
        <begin position="150"/>
        <end position="170"/>
    </location>
</feature>
<feature type="compositionally biased region" description="Low complexity" evidence="1">
    <location>
        <begin position="39"/>
        <end position="63"/>
    </location>
</feature>
<accession>A0A6A5B6V4</accession>
<evidence type="ECO:0000256" key="1">
    <source>
        <dbReference type="SAM" id="MobiDB-lite"/>
    </source>
</evidence>
<feature type="compositionally biased region" description="Low complexity" evidence="1">
    <location>
        <begin position="201"/>
        <end position="227"/>
    </location>
</feature>
<evidence type="ECO:0000313" key="3">
    <source>
        <dbReference type="Proteomes" id="UP000444721"/>
    </source>
</evidence>
<feature type="region of interest" description="Disordered" evidence="1">
    <location>
        <begin position="123"/>
        <end position="264"/>
    </location>
</feature>
<dbReference type="VEuPathDB" id="AmoebaDB:FDP41_008534"/>
<comment type="caution">
    <text evidence="2">The sequence shown here is derived from an EMBL/GenBank/DDBJ whole genome shotgun (WGS) entry which is preliminary data.</text>
</comment>
<dbReference type="VEuPathDB" id="AmoebaDB:NfTy_092620"/>
<dbReference type="EMBL" id="VFQX01000061">
    <property type="protein sequence ID" value="KAF0973327.1"/>
    <property type="molecule type" value="Genomic_DNA"/>
</dbReference>
<dbReference type="VEuPathDB" id="AmoebaDB:NF0073260"/>
<dbReference type="OrthoDB" id="10662973at2759"/>
<sequence length="588" mass="64813">MPSKHHHPLHIRTVSSSPSVMMTESTNSAADRTIPTTTGSGSVAVSSSSSSSSSYNHSNQHSSRCYGTNQSPSFEVSSTLASSNCCRQPRKLRKQINTKAFKENYFELDITSSSEVQLLQFKTDSSSNKKNKKESGSACVSSNLKRVLSNNNNNNNTNHSPPQKKSSSSSLNEPMKEVSNNKKKRKTMEEQDPIEPQQAPTTSSSFNTTTTMSGSLYYSPSTTTNTTNKKKMKRTTMSTRISSEATLSTSPPPSPPQHQQPQATNQDVMMVAHIQEKVEQVIQDTIPLIYYLNSLNQNPNSTSLNQQITTMSHPQQQQHPMSRSTIMNTTTICQEAPTMNQTSPPSFGVSLSHSNTPFAQSNNMANLALERYTFQTQDLDHESRQEETSWMVDSSFALQVQPPATQPPHGIISAGPNQSMNNSSNLITFNDTNFQELCKILTNMLESDPFALQKLQYNNHDMSQQNQQPLSTYAHHTHQHQLNHEHVSLPSQGGSQLQRLTSSSPPNSFVNVRHSSLLPVAAVGHPQEVPSSHSLLSTIGEDLNLNSLLMLNGLNNASRANETCEEESSSSTSSSLLNIPSNMMFFND</sequence>
<name>A0A6A5B6V4_NAEFO</name>
<gene>
    <name evidence="2" type="ORF">FDP41_008534</name>
</gene>
<feature type="region of interest" description="Disordered" evidence="1">
    <location>
        <begin position="474"/>
        <end position="506"/>
    </location>
</feature>
<evidence type="ECO:0000313" key="2">
    <source>
        <dbReference type="EMBL" id="KAF0973327.1"/>
    </source>
</evidence>
<feature type="compositionally biased region" description="Basic residues" evidence="1">
    <location>
        <begin position="1"/>
        <end position="10"/>
    </location>
</feature>
<dbReference type="VEuPathDB" id="AmoebaDB:NF0073250"/>
<feature type="compositionally biased region" description="Polar residues" evidence="1">
    <location>
        <begin position="13"/>
        <end position="38"/>
    </location>
</feature>
<dbReference type="RefSeq" id="XP_044558040.1">
    <property type="nucleotide sequence ID" value="XM_044712398.1"/>
</dbReference>
<proteinExistence type="predicted"/>
<keyword evidence="3" id="KW-1185">Reference proteome</keyword>
<dbReference type="AlphaFoldDB" id="A0A6A5B6V4"/>
<protein>
    <submittedName>
        <fullName evidence="2">Uncharacterized protein</fullName>
    </submittedName>
</protein>
<feature type="region of interest" description="Disordered" evidence="1">
    <location>
        <begin position="1"/>
        <end position="70"/>
    </location>
</feature>
<dbReference type="Proteomes" id="UP000444721">
    <property type="component" value="Unassembled WGS sequence"/>
</dbReference>
<feature type="compositionally biased region" description="Polar residues" evidence="1">
    <location>
        <begin position="489"/>
        <end position="506"/>
    </location>
</feature>
<dbReference type="GeneID" id="68115752"/>
<reference evidence="2 3" key="1">
    <citation type="journal article" date="2019" name="Sci. Rep.">
        <title>Nanopore sequencing improves the draft genome of the human pathogenic amoeba Naegleria fowleri.</title>
        <authorList>
            <person name="Liechti N."/>
            <person name="Schurch N."/>
            <person name="Bruggmann R."/>
            <person name="Wittwer M."/>
        </authorList>
    </citation>
    <scope>NUCLEOTIDE SEQUENCE [LARGE SCALE GENOMIC DNA]</scope>
    <source>
        <strain evidence="2 3">ATCC 30894</strain>
    </source>
</reference>
<organism evidence="2 3">
    <name type="scientific">Naegleria fowleri</name>
    <name type="common">Brain eating amoeba</name>
    <dbReference type="NCBI Taxonomy" id="5763"/>
    <lineage>
        <taxon>Eukaryota</taxon>
        <taxon>Discoba</taxon>
        <taxon>Heterolobosea</taxon>
        <taxon>Tetramitia</taxon>
        <taxon>Eutetramitia</taxon>
        <taxon>Vahlkampfiidae</taxon>
        <taxon>Naegleria</taxon>
    </lineage>
</organism>